<dbReference type="GO" id="GO:0015891">
    <property type="term" value="P:siderophore transport"/>
    <property type="evidence" value="ECO:0007669"/>
    <property type="project" value="InterPro"/>
</dbReference>
<evidence type="ECO:0000256" key="7">
    <source>
        <dbReference type="ARBA" id="ARBA00022729"/>
    </source>
</evidence>
<evidence type="ECO:0000313" key="19">
    <source>
        <dbReference type="Proteomes" id="UP000249065"/>
    </source>
</evidence>
<dbReference type="Proteomes" id="UP000249065">
    <property type="component" value="Unassembled WGS sequence"/>
</dbReference>
<dbReference type="SMART" id="SM00965">
    <property type="entry name" value="STN"/>
    <property type="match status" value="1"/>
</dbReference>
<dbReference type="FunFam" id="2.40.170.20:FF:000005">
    <property type="entry name" value="TonB-dependent siderophore receptor"/>
    <property type="match status" value="1"/>
</dbReference>
<feature type="domain" description="Secretin/TonB short N-terminal" evidence="17">
    <location>
        <begin position="145"/>
        <end position="196"/>
    </location>
</feature>
<keyword evidence="6 14" id="KW-0812">Transmembrane</keyword>
<dbReference type="InterPro" id="IPR037066">
    <property type="entry name" value="Plug_dom_sf"/>
</dbReference>
<evidence type="ECO:0000256" key="6">
    <source>
        <dbReference type="ARBA" id="ARBA00022692"/>
    </source>
</evidence>
<evidence type="ECO:0000256" key="3">
    <source>
        <dbReference type="ARBA" id="ARBA00022448"/>
    </source>
</evidence>
<feature type="compositionally biased region" description="Low complexity" evidence="16">
    <location>
        <begin position="21"/>
        <end position="41"/>
    </location>
</feature>
<sequence>MLQNAVRTGLQPALRAVAAAAAHGPAGARPRPADGPRAIPDASRKKMARPLAVRSVGKRPPHGSATLPGSKSGRIEDWIVVSARRMRGSGRLVAAVLGGMAWVAPGGAFAQPAAPAAERGAPLQVGIPAGPLDQGLASFAAASGIQLLYDSRLTRDRRTAGVSGTMSAREALQRLLAGSGLEAQFTSPQTVLLRPAPQPGAAADGSVVLPEVNVTAGLQPRAWQPVRGYVAEVAATATKTDTPILETPQSISVVTRDQMDDQQALNVGQALRYTAGLEGEYLGAYGNNDEAYSRGFAMDYYLDGMRVLHNAGPGAGTQIESFNLERIEVLRGPSSVLYGAGSPAGVINLVSRRPSDQEGGEVRLQAGSYGRLLGSFTSTGPLNADKTLLYRITGLGSQGGTQVEGSRQQRLSISPALTWRPDNRTSWTIIGQYAYDPEGGLYSYIPASGTILPNPNGTLDMRRNYGDKDHYNNTRRQYGITSLFEHQFDDTWTVRQNFRYFHTRSVLDGYYPQFFAANERNLLGVYTRRGMEYDAYTADTHAQARFRTGPINHTVVGGFDYQGANGENTWYYDRTLYSCDVFTYNPCPPTGGPRYGNPVVRNTQSLNRYGLYLQDQIAWGGWRLLLGGRQDWADSTTRNLLNNTTTKMDDSAFTGRVGLLYAFDSGISPYVSYAESFNPQSGTDAGGSPFKPTTGRQYELGVKYQPPGWNMLLTAAVYDLRQQNVLTPDPNNTLFNVQTGEIRSRGVDLEARASLNRNINVLASYSYLDNTVTRANDGTEGKHPVLQAAHRASLWLDYGFLEGPAEGLRLGAGMRYLGSSWGDTENTLRVPSATLFDARISYDLGALRPDLKGLMAVVNATNLADKQFIRGCYTEGQCFVGLGRTIIGTLSYRW</sequence>
<evidence type="ECO:0000256" key="4">
    <source>
        <dbReference type="ARBA" id="ARBA00022452"/>
    </source>
</evidence>
<evidence type="ECO:0000256" key="11">
    <source>
        <dbReference type="ARBA" id="ARBA00023136"/>
    </source>
</evidence>
<dbReference type="FunFam" id="2.170.130.10:FF:000001">
    <property type="entry name" value="Catecholate siderophore TonB-dependent receptor"/>
    <property type="match status" value="1"/>
</dbReference>
<dbReference type="InterPro" id="IPR012910">
    <property type="entry name" value="Plug_dom"/>
</dbReference>
<protein>
    <submittedName>
        <fullName evidence="18">TonB-dependent siderophore receptor</fullName>
    </submittedName>
</protein>
<keyword evidence="13 14" id="KW-0998">Cell outer membrane</keyword>
<dbReference type="InterPro" id="IPR010105">
    <property type="entry name" value="TonB_sidphr_rcpt"/>
</dbReference>
<dbReference type="EMBL" id="QLIX01000001">
    <property type="protein sequence ID" value="RAI61062.1"/>
    <property type="molecule type" value="Genomic_DNA"/>
</dbReference>
<dbReference type="Pfam" id="PF07715">
    <property type="entry name" value="Plug"/>
    <property type="match status" value="1"/>
</dbReference>
<reference evidence="19" key="1">
    <citation type="submission" date="2018-06" db="EMBL/GenBank/DDBJ databases">
        <authorList>
            <person name="Khan S.A."/>
        </authorList>
    </citation>
    <scope>NUCLEOTIDE SEQUENCE [LARGE SCALE GENOMIC DNA]</scope>
    <source>
        <strain evidence="19">DB-1506</strain>
    </source>
</reference>
<dbReference type="Pfam" id="PF07660">
    <property type="entry name" value="STN"/>
    <property type="match status" value="1"/>
</dbReference>
<keyword evidence="5" id="KW-0410">Iron transport</keyword>
<dbReference type="Gene3D" id="2.40.170.20">
    <property type="entry name" value="TonB-dependent receptor, beta-barrel domain"/>
    <property type="match status" value="1"/>
</dbReference>
<dbReference type="GO" id="GO:0009279">
    <property type="term" value="C:cell outer membrane"/>
    <property type="evidence" value="ECO:0007669"/>
    <property type="project" value="UniProtKB-SubCell"/>
</dbReference>
<evidence type="ECO:0000256" key="16">
    <source>
        <dbReference type="SAM" id="MobiDB-lite"/>
    </source>
</evidence>
<dbReference type="InterPro" id="IPR000531">
    <property type="entry name" value="Beta-barrel_TonB"/>
</dbReference>
<dbReference type="PANTHER" id="PTHR32552:SF68">
    <property type="entry name" value="FERRICHROME OUTER MEMBRANE TRANSPORTER_PHAGE RECEPTOR"/>
    <property type="match status" value="1"/>
</dbReference>
<keyword evidence="4 14" id="KW-1134">Transmembrane beta strand</keyword>
<evidence type="ECO:0000256" key="9">
    <source>
        <dbReference type="ARBA" id="ARBA00023065"/>
    </source>
</evidence>
<gene>
    <name evidence="18" type="ORF">DOO78_02755</name>
</gene>
<evidence type="ECO:0000259" key="17">
    <source>
        <dbReference type="SMART" id="SM00965"/>
    </source>
</evidence>
<dbReference type="Gene3D" id="2.170.130.10">
    <property type="entry name" value="TonB-dependent receptor, plug domain"/>
    <property type="match status" value="1"/>
</dbReference>
<dbReference type="Pfam" id="PF00593">
    <property type="entry name" value="TonB_dep_Rec_b-barrel"/>
    <property type="match status" value="1"/>
</dbReference>
<evidence type="ECO:0000256" key="5">
    <source>
        <dbReference type="ARBA" id="ARBA00022496"/>
    </source>
</evidence>
<organism evidence="18 19">
    <name type="scientific">Roseicella frigidaeris</name>
    <dbReference type="NCBI Taxonomy" id="2230885"/>
    <lineage>
        <taxon>Bacteria</taxon>
        <taxon>Pseudomonadati</taxon>
        <taxon>Pseudomonadota</taxon>
        <taxon>Alphaproteobacteria</taxon>
        <taxon>Acetobacterales</taxon>
        <taxon>Roseomonadaceae</taxon>
        <taxon>Roseicella</taxon>
    </lineage>
</organism>
<keyword evidence="3 14" id="KW-0813">Transport</keyword>
<proteinExistence type="inferred from homology"/>
<evidence type="ECO:0000256" key="14">
    <source>
        <dbReference type="PROSITE-ProRule" id="PRU01360"/>
    </source>
</evidence>
<evidence type="ECO:0000313" key="18">
    <source>
        <dbReference type="EMBL" id="RAI61062.1"/>
    </source>
</evidence>
<keyword evidence="12 18" id="KW-0675">Receptor</keyword>
<keyword evidence="8" id="KW-0408">Iron</keyword>
<keyword evidence="9" id="KW-0406">Ion transport</keyword>
<dbReference type="InterPro" id="IPR011662">
    <property type="entry name" value="Secretin/TonB_short_N"/>
</dbReference>
<evidence type="ECO:0000256" key="12">
    <source>
        <dbReference type="ARBA" id="ARBA00023170"/>
    </source>
</evidence>
<comment type="subcellular location">
    <subcellularLocation>
        <location evidence="1 14">Cell outer membrane</location>
        <topology evidence="1 14">Multi-pass membrane protein</topology>
    </subcellularLocation>
</comment>
<evidence type="ECO:0000256" key="1">
    <source>
        <dbReference type="ARBA" id="ARBA00004571"/>
    </source>
</evidence>
<keyword evidence="19" id="KW-1185">Reference proteome</keyword>
<evidence type="ECO:0000256" key="8">
    <source>
        <dbReference type="ARBA" id="ARBA00023004"/>
    </source>
</evidence>
<keyword evidence="10 15" id="KW-0798">TonB box</keyword>
<dbReference type="PROSITE" id="PS52016">
    <property type="entry name" value="TONB_DEPENDENT_REC_3"/>
    <property type="match status" value="1"/>
</dbReference>
<keyword evidence="7" id="KW-0732">Signal</keyword>
<feature type="region of interest" description="Disordered" evidence="16">
    <location>
        <begin position="21"/>
        <end position="70"/>
    </location>
</feature>
<dbReference type="SUPFAM" id="SSF56935">
    <property type="entry name" value="Porins"/>
    <property type="match status" value="1"/>
</dbReference>
<dbReference type="PANTHER" id="PTHR32552">
    <property type="entry name" value="FERRICHROME IRON RECEPTOR-RELATED"/>
    <property type="match status" value="1"/>
</dbReference>
<dbReference type="GO" id="GO:0038023">
    <property type="term" value="F:signaling receptor activity"/>
    <property type="evidence" value="ECO:0007669"/>
    <property type="project" value="InterPro"/>
</dbReference>
<evidence type="ECO:0000256" key="2">
    <source>
        <dbReference type="ARBA" id="ARBA00009810"/>
    </source>
</evidence>
<comment type="caution">
    <text evidence="18">The sequence shown here is derived from an EMBL/GenBank/DDBJ whole genome shotgun (WGS) entry which is preliminary data.</text>
</comment>
<dbReference type="OrthoDB" id="9760333at2"/>
<dbReference type="NCBIfam" id="TIGR01783">
    <property type="entry name" value="TonB-siderophor"/>
    <property type="match status" value="1"/>
</dbReference>
<dbReference type="InterPro" id="IPR036942">
    <property type="entry name" value="Beta-barrel_TonB_sf"/>
</dbReference>
<dbReference type="AlphaFoldDB" id="A0A327MFM3"/>
<name>A0A327MFM3_9PROT</name>
<dbReference type="GO" id="GO:0015344">
    <property type="term" value="F:siderophore uptake transmembrane transporter activity"/>
    <property type="evidence" value="ECO:0007669"/>
    <property type="project" value="TreeGrafter"/>
</dbReference>
<dbReference type="CDD" id="cd01347">
    <property type="entry name" value="ligand_gated_channel"/>
    <property type="match status" value="1"/>
</dbReference>
<evidence type="ECO:0000256" key="15">
    <source>
        <dbReference type="RuleBase" id="RU003357"/>
    </source>
</evidence>
<dbReference type="InterPro" id="IPR039426">
    <property type="entry name" value="TonB-dep_rcpt-like"/>
</dbReference>
<keyword evidence="11 14" id="KW-0472">Membrane</keyword>
<comment type="similarity">
    <text evidence="2 14 15">Belongs to the TonB-dependent receptor family.</text>
</comment>
<evidence type="ECO:0000256" key="13">
    <source>
        <dbReference type="ARBA" id="ARBA00023237"/>
    </source>
</evidence>
<accession>A0A327MFM3</accession>
<evidence type="ECO:0000256" key="10">
    <source>
        <dbReference type="ARBA" id="ARBA00023077"/>
    </source>
</evidence>
<dbReference type="Gene3D" id="3.55.50.30">
    <property type="match status" value="1"/>
</dbReference>